<accession>A0A8H5CBV3</accession>
<sequence>MNRPTSPYHCYSATDGGLIEDPEQREEMLKHLPAVKVLKLRVQDKVVLIMDVDDTLRKGTTGRVERFADPGRYLALALEGTGDALEDIPNGKSPCYPVVDFQVSKTVARRALVLPEVFSVLSPDGLGGVDASRTQL</sequence>
<dbReference type="EMBL" id="JAACJK010000010">
    <property type="protein sequence ID" value="KAF5338955.1"/>
    <property type="molecule type" value="Genomic_DNA"/>
</dbReference>
<comment type="caution">
    <text evidence="1">The sequence shown here is derived from an EMBL/GenBank/DDBJ whole genome shotgun (WGS) entry which is preliminary data.</text>
</comment>
<gene>
    <name evidence="1" type="ORF">D9611_008727</name>
</gene>
<dbReference type="OrthoDB" id="432234at2759"/>
<name>A0A8H5CBV3_9AGAR</name>
<organism evidence="1 2">
    <name type="scientific">Ephemerocybe angulata</name>
    <dbReference type="NCBI Taxonomy" id="980116"/>
    <lineage>
        <taxon>Eukaryota</taxon>
        <taxon>Fungi</taxon>
        <taxon>Dikarya</taxon>
        <taxon>Basidiomycota</taxon>
        <taxon>Agaricomycotina</taxon>
        <taxon>Agaricomycetes</taxon>
        <taxon>Agaricomycetidae</taxon>
        <taxon>Agaricales</taxon>
        <taxon>Agaricineae</taxon>
        <taxon>Psathyrellaceae</taxon>
        <taxon>Ephemerocybe</taxon>
    </lineage>
</organism>
<reference evidence="1 2" key="1">
    <citation type="journal article" date="2020" name="ISME J.">
        <title>Uncovering the hidden diversity of litter-decomposition mechanisms in mushroom-forming fungi.</title>
        <authorList>
            <person name="Floudas D."/>
            <person name="Bentzer J."/>
            <person name="Ahren D."/>
            <person name="Johansson T."/>
            <person name="Persson P."/>
            <person name="Tunlid A."/>
        </authorList>
    </citation>
    <scope>NUCLEOTIDE SEQUENCE [LARGE SCALE GENOMIC DNA]</scope>
    <source>
        <strain evidence="1 2">CBS 175.51</strain>
    </source>
</reference>
<keyword evidence="2" id="KW-1185">Reference proteome</keyword>
<evidence type="ECO:0000313" key="2">
    <source>
        <dbReference type="Proteomes" id="UP000541558"/>
    </source>
</evidence>
<dbReference type="AlphaFoldDB" id="A0A8H5CBV3"/>
<evidence type="ECO:0000313" key="1">
    <source>
        <dbReference type="EMBL" id="KAF5338955.1"/>
    </source>
</evidence>
<proteinExistence type="predicted"/>
<dbReference type="Proteomes" id="UP000541558">
    <property type="component" value="Unassembled WGS sequence"/>
</dbReference>
<protein>
    <submittedName>
        <fullName evidence="1">Uncharacterized protein</fullName>
    </submittedName>
</protein>